<evidence type="ECO:0000259" key="4">
    <source>
        <dbReference type="PROSITE" id="PS50110"/>
    </source>
</evidence>
<dbReference type="InterPro" id="IPR001867">
    <property type="entry name" value="OmpR/PhoB-type_DNA-bd"/>
</dbReference>
<dbReference type="PANTHER" id="PTHR48111">
    <property type="entry name" value="REGULATOR OF RPOS"/>
    <property type="match status" value="1"/>
</dbReference>
<dbReference type="Pfam" id="PF00072">
    <property type="entry name" value="Response_reg"/>
    <property type="match status" value="1"/>
</dbReference>
<protein>
    <submittedName>
        <fullName evidence="6">Response regulator transcription factor</fullName>
    </submittedName>
</protein>
<dbReference type="PROSITE" id="PS50110">
    <property type="entry name" value="RESPONSE_REGULATORY"/>
    <property type="match status" value="1"/>
</dbReference>
<dbReference type="Pfam" id="PF00486">
    <property type="entry name" value="Trans_reg_C"/>
    <property type="match status" value="1"/>
</dbReference>
<dbReference type="InterPro" id="IPR001789">
    <property type="entry name" value="Sig_transdc_resp-reg_receiver"/>
</dbReference>
<evidence type="ECO:0000259" key="5">
    <source>
        <dbReference type="PROSITE" id="PS51755"/>
    </source>
</evidence>
<organism evidence="6 7">
    <name type="scientific">Candidatus Olsenella stercoravium</name>
    <dbReference type="NCBI Taxonomy" id="2838713"/>
    <lineage>
        <taxon>Bacteria</taxon>
        <taxon>Bacillati</taxon>
        <taxon>Actinomycetota</taxon>
        <taxon>Coriobacteriia</taxon>
        <taxon>Coriobacteriales</taxon>
        <taxon>Atopobiaceae</taxon>
        <taxon>Olsenella</taxon>
    </lineage>
</organism>
<dbReference type="PANTHER" id="PTHR48111:SF2">
    <property type="entry name" value="RESPONSE REGULATOR SAER"/>
    <property type="match status" value="1"/>
</dbReference>
<feature type="domain" description="OmpR/PhoB-type" evidence="5">
    <location>
        <begin position="129"/>
        <end position="227"/>
    </location>
</feature>
<dbReference type="GO" id="GO:0006355">
    <property type="term" value="P:regulation of DNA-templated transcription"/>
    <property type="evidence" value="ECO:0007669"/>
    <property type="project" value="InterPro"/>
</dbReference>
<accession>A0A9D2DKH0</accession>
<dbReference type="AlphaFoldDB" id="A0A9D2DKH0"/>
<dbReference type="SMART" id="SM00448">
    <property type="entry name" value="REC"/>
    <property type="match status" value="1"/>
</dbReference>
<dbReference type="InterPro" id="IPR039420">
    <property type="entry name" value="WalR-like"/>
</dbReference>
<dbReference type="EMBL" id="DXBZ01000119">
    <property type="protein sequence ID" value="HIZ18686.1"/>
    <property type="molecule type" value="Genomic_DNA"/>
</dbReference>
<evidence type="ECO:0000256" key="2">
    <source>
        <dbReference type="PROSITE-ProRule" id="PRU00169"/>
    </source>
</evidence>
<name>A0A9D2DKH0_9ACTN</name>
<reference evidence="6" key="1">
    <citation type="journal article" date="2021" name="PeerJ">
        <title>Extensive microbial diversity within the chicken gut microbiome revealed by metagenomics and culture.</title>
        <authorList>
            <person name="Gilroy R."/>
            <person name="Ravi A."/>
            <person name="Getino M."/>
            <person name="Pursley I."/>
            <person name="Horton D.L."/>
            <person name="Alikhan N.F."/>
            <person name="Baker D."/>
            <person name="Gharbi K."/>
            <person name="Hall N."/>
            <person name="Watson M."/>
            <person name="Adriaenssens E.M."/>
            <person name="Foster-Nyarko E."/>
            <person name="Jarju S."/>
            <person name="Secka A."/>
            <person name="Antonio M."/>
            <person name="Oren A."/>
            <person name="Chaudhuri R.R."/>
            <person name="La Ragione R."/>
            <person name="Hildebrand F."/>
            <person name="Pallen M.J."/>
        </authorList>
    </citation>
    <scope>NUCLEOTIDE SEQUENCE</scope>
    <source>
        <strain evidence="6">ChiHecolR3B27-1887</strain>
    </source>
</reference>
<dbReference type="GO" id="GO:0005829">
    <property type="term" value="C:cytosol"/>
    <property type="evidence" value="ECO:0007669"/>
    <property type="project" value="TreeGrafter"/>
</dbReference>
<feature type="modified residue" description="4-aspartylphosphate" evidence="2">
    <location>
        <position position="54"/>
    </location>
</feature>
<dbReference type="Gene3D" id="3.40.50.2300">
    <property type="match status" value="1"/>
</dbReference>
<dbReference type="SUPFAM" id="SSF52172">
    <property type="entry name" value="CheY-like"/>
    <property type="match status" value="1"/>
</dbReference>
<dbReference type="SMART" id="SM00862">
    <property type="entry name" value="Trans_reg_C"/>
    <property type="match status" value="1"/>
</dbReference>
<evidence type="ECO:0000256" key="1">
    <source>
        <dbReference type="ARBA" id="ARBA00023125"/>
    </source>
</evidence>
<comment type="caution">
    <text evidence="6">The sequence shown here is derived from an EMBL/GenBank/DDBJ whole genome shotgun (WGS) entry which is preliminary data.</text>
</comment>
<feature type="DNA-binding region" description="OmpR/PhoB-type" evidence="3">
    <location>
        <begin position="129"/>
        <end position="227"/>
    </location>
</feature>
<sequence length="227" mass="24475">MARVLVVEDDAAINDVVATRLSRDGHEVTQAFSGSEARLLLGGGADAFDVVVCDLMLPGVTGEELVGLIRARDAATPIIVISARATAADKIGLLGLGADDYLAKPFDLDELAARVEVQLRHRGVASEPTGLLRYRLWTLDAEARTLTIDADTEVPLTKIEFNILEALARRPNKVFSKSELFELAWGEPFAGDDSTVAVHVSNIRAKLRASGTDDYIKTVWGMGFKLA</sequence>
<dbReference type="InterPro" id="IPR036388">
    <property type="entry name" value="WH-like_DNA-bd_sf"/>
</dbReference>
<dbReference type="GO" id="GO:0000976">
    <property type="term" value="F:transcription cis-regulatory region binding"/>
    <property type="evidence" value="ECO:0007669"/>
    <property type="project" value="TreeGrafter"/>
</dbReference>
<reference evidence="6" key="2">
    <citation type="submission" date="2021-04" db="EMBL/GenBank/DDBJ databases">
        <authorList>
            <person name="Gilroy R."/>
        </authorList>
    </citation>
    <scope>NUCLEOTIDE SEQUENCE</scope>
    <source>
        <strain evidence="6">ChiHecolR3B27-1887</strain>
    </source>
</reference>
<evidence type="ECO:0000256" key="3">
    <source>
        <dbReference type="PROSITE-ProRule" id="PRU01091"/>
    </source>
</evidence>
<dbReference type="PROSITE" id="PS51755">
    <property type="entry name" value="OMPR_PHOB"/>
    <property type="match status" value="1"/>
</dbReference>
<evidence type="ECO:0000313" key="6">
    <source>
        <dbReference type="EMBL" id="HIZ18686.1"/>
    </source>
</evidence>
<dbReference type="GO" id="GO:0032993">
    <property type="term" value="C:protein-DNA complex"/>
    <property type="evidence" value="ECO:0007669"/>
    <property type="project" value="TreeGrafter"/>
</dbReference>
<dbReference type="InterPro" id="IPR016032">
    <property type="entry name" value="Sig_transdc_resp-reg_C-effctor"/>
</dbReference>
<dbReference type="Proteomes" id="UP000824029">
    <property type="component" value="Unassembled WGS sequence"/>
</dbReference>
<proteinExistence type="predicted"/>
<feature type="domain" description="Response regulatory" evidence="4">
    <location>
        <begin position="3"/>
        <end position="119"/>
    </location>
</feature>
<evidence type="ECO:0000313" key="7">
    <source>
        <dbReference type="Proteomes" id="UP000824029"/>
    </source>
</evidence>
<dbReference type="GO" id="GO:0000156">
    <property type="term" value="F:phosphorelay response regulator activity"/>
    <property type="evidence" value="ECO:0007669"/>
    <property type="project" value="TreeGrafter"/>
</dbReference>
<dbReference type="Gene3D" id="1.10.10.10">
    <property type="entry name" value="Winged helix-like DNA-binding domain superfamily/Winged helix DNA-binding domain"/>
    <property type="match status" value="1"/>
</dbReference>
<dbReference type="SUPFAM" id="SSF46894">
    <property type="entry name" value="C-terminal effector domain of the bipartite response regulators"/>
    <property type="match status" value="1"/>
</dbReference>
<dbReference type="CDD" id="cd00383">
    <property type="entry name" value="trans_reg_C"/>
    <property type="match status" value="1"/>
</dbReference>
<dbReference type="InterPro" id="IPR011006">
    <property type="entry name" value="CheY-like_superfamily"/>
</dbReference>
<keyword evidence="1 3" id="KW-0238">DNA-binding</keyword>
<keyword evidence="2" id="KW-0597">Phosphoprotein</keyword>
<gene>
    <name evidence="6" type="ORF">IAA22_06225</name>
</gene>